<proteinExistence type="predicted"/>
<feature type="domain" description="Reverse transcriptase zinc-binding" evidence="1">
    <location>
        <begin position="44"/>
        <end position="128"/>
    </location>
</feature>
<dbReference type="EMBL" id="CACVBM020000588">
    <property type="protein sequence ID" value="CAA7021156.1"/>
    <property type="molecule type" value="Genomic_DNA"/>
</dbReference>
<organism evidence="3 4">
    <name type="scientific">Microthlaspi erraticum</name>
    <dbReference type="NCBI Taxonomy" id="1685480"/>
    <lineage>
        <taxon>Eukaryota</taxon>
        <taxon>Viridiplantae</taxon>
        <taxon>Streptophyta</taxon>
        <taxon>Embryophyta</taxon>
        <taxon>Tracheophyta</taxon>
        <taxon>Spermatophyta</taxon>
        <taxon>Magnoliopsida</taxon>
        <taxon>eudicotyledons</taxon>
        <taxon>Gunneridae</taxon>
        <taxon>Pentapetalae</taxon>
        <taxon>rosids</taxon>
        <taxon>malvids</taxon>
        <taxon>Brassicales</taxon>
        <taxon>Brassicaceae</taxon>
        <taxon>Coluteocarpeae</taxon>
        <taxon>Microthlaspi</taxon>
    </lineage>
</organism>
<name>A0A6D2IGT6_9BRAS</name>
<reference evidence="3 4" key="1">
    <citation type="submission" date="2020-01" db="EMBL/GenBank/DDBJ databases">
        <authorList>
            <person name="Mishra B."/>
        </authorList>
    </citation>
    <scope>NUCLEOTIDE SEQUENCE [LARGE SCALE GENOMIC DNA]</scope>
</reference>
<dbReference type="PANTHER" id="PTHR33116:SF84">
    <property type="entry name" value="RNA-DIRECTED DNA POLYMERASE"/>
    <property type="match status" value="1"/>
</dbReference>
<dbReference type="OrthoDB" id="1743286at2759"/>
<evidence type="ECO:0000259" key="1">
    <source>
        <dbReference type="Pfam" id="PF13966"/>
    </source>
</evidence>
<keyword evidence="4" id="KW-1185">Reference proteome</keyword>
<evidence type="ECO:0000313" key="4">
    <source>
        <dbReference type="Proteomes" id="UP000467841"/>
    </source>
</evidence>
<gene>
    <name evidence="3" type="ORF">MERR_LOCUS13073</name>
    <name evidence="2" type="ORF">MERR_LOCUS8391</name>
</gene>
<dbReference type="Pfam" id="PF13966">
    <property type="entry name" value="zf-RVT"/>
    <property type="match status" value="1"/>
</dbReference>
<dbReference type="AlphaFoldDB" id="A0A6D2IGT6"/>
<evidence type="ECO:0000313" key="2">
    <source>
        <dbReference type="EMBL" id="CAA7021156.1"/>
    </source>
</evidence>
<dbReference type="PANTHER" id="PTHR33116">
    <property type="entry name" value="REVERSE TRANSCRIPTASE ZINC-BINDING DOMAIN-CONTAINING PROTEIN-RELATED-RELATED"/>
    <property type="match status" value="1"/>
</dbReference>
<dbReference type="EMBL" id="CACVBM020001045">
    <property type="protein sequence ID" value="CAA7025838.1"/>
    <property type="molecule type" value="Genomic_DNA"/>
</dbReference>
<accession>A0A6D2IGT6</accession>
<protein>
    <recommendedName>
        <fullName evidence="1">Reverse transcriptase zinc-binding domain-containing protein</fullName>
    </recommendedName>
</protein>
<sequence length="231" mass="26851">MRGARSEEMELFQTFLTTMSAPEAQRGTDIYLWRNRAGEYKRTFSSKSTWEQLRDHSPAVNWFKTVWFKEFVPRCSFITWLAVQNRLPTKDRLRNWGLNVPAACVLCISGTETHDHLFFDCEFSRDIWRDLASRIWQNPPLDLSSVITWILQPRPSPHASASVIIKLLFQAAVYLIWKERNSRIFKNISSTSGAIRVSVDRLIRDRLLSLPSTDGSPSLLEFYFGCIKLFP</sequence>
<dbReference type="Proteomes" id="UP000467841">
    <property type="component" value="Unassembled WGS sequence"/>
</dbReference>
<dbReference type="InterPro" id="IPR026960">
    <property type="entry name" value="RVT-Znf"/>
</dbReference>
<evidence type="ECO:0000313" key="3">
    <source>
        <dbReference type="EMBL" id="CAA7025838.1"/>
    </source>
</evidence>